<evidence type="ECO:0000313" key="2">
    <source>
        <dbReference type="EMBL" id="WZN61014.1"/>
    </source>
</evidence>
<dbReference type="Proteomes" id="UP001472866">
    <property type="component" value="Chromosome 03"/>
</dbReference>
<name>A0AAX4P550_9CHLO</name>
<evidence type="ECO:0000313" key="3">
    <source>
        <dbReference type="Proteomes" id="UP001472866"/>
    </source>
</evidence>
<organism evidence="2 3">
    <name type="scientific">Chloropicon roscoffensis</name>
    <dbReference type="NCBI Taxonomy" id="1461544"/>
    <lineage>
        <taxon>Eukaryota</taxon>
        <taxon>Viridiplantae</taxon>
        <taxon>Chlorophyta</taxon>
        <taxon>Chloropicophyceae</taxon>
        <taxon>Chloropicales</taxon>
        <taxon>Chloropicaceae</taxon>
        <taxon>Chloropicon</taxon>
    </lineage>
</organism>
<feature type="domain" description="Complex 1 LYR protein" evidence="1">
    <location>
        <begin position="6"/>
        <end position="59"/>
    </location>
</feature>
<evidence type="ECO:0000259" key="1">
    <source>
        <dbReference type="Pfam" id="PF05347"/>
    </source>
</evidence>
<proteinExistence type="predicted"/>
<dbReference type="Pfam" id="PF05347">
    <property type="entry name" value="Complex1_LYR"/>
    <property type="match status" value="1"/>
</dbReference>
<accession>A0AAX4P550</accession>
<gene>
    <name evidence="2" type="ORF">HKI87_03g25480</name>
</gene>
<dbReference type="CDD" id="cd20251">
    <property type="entry name" value="Complex1_LYR_SF"/>
    <property type="match status" value="1"/>
</dbReference>
<dbReference type="InterPro" id="IPR008011">
    <property type="entry name" value="Complex1_LYR_dom"/>
</dbReference>
<reference evidence="2 3" key="1">
    <citation type="submission" date="2024-03" db="EMBL/GenBank/DDBJ databases">
        <title>Complete genome sequence of the green alga Chloropicon roscoffensis RCC1871.</title>
        <authorList>
            <person name="Lemieux C."/>
            <person name="Pombert J.-F."/>
            <person name="Otis C."/>
            <person name="Turmel M."/>
        </authorList>
    </citation>
    <scope>NUCLEOTIDE SEQUENCE [LARGE SCALE GENOMIC DNA]</scope>
    <source>
        <strain evidence="2 3">RCC1871</strain>
    </source>
</reference>
<dbReference type="AlphaFoldDB" id="A0AAX4P550"/>
<protein>
    <recommendedName>
        <fullName evidence="1">Complex 1 LYR protein domain-containing protein</fullName>
    </recommendedName>
</protein>
<keyword evidence="3" id="KW-1185">Reference proteome</keyword>
<dbReference type="EMBL" id="CP151503">
    <property type="protein sequence ID" value="WZN61014.1"/>
    <property type="molecule type" value="Genomic_DNA"/>
</dbReference>
<sequence>MAARAEILGLYRRLLKLGRVYPSKNRDGILQEIRAEFREAKALSSRGEIERRVEAARAGVEQMSAFCKLDKGGSDWKVSLDGGASNSTMGGG</sequence>